<feature type="transmembrane region" description="Helical" evidence="4">
    <location>
        <begin position="28"/>
        <end position="45"/>
    </location>
</feature>
<keyword evidence="7" id="KW-1185">Reference proteome</keyword>
<comment type="caution">
    <text evidence="6">The sequence shown here is derived from an EMBL/GenBank/DDBJ whole genome shotgun (WGS) entry which is preliminary data.</text>
</comment>
<dbReference type="Gene3D" id="1.20.5.1930">
    <property type="match status" value="1"/>
</dbReference>
<sequence>MSLHALVAALIAIVVLNSADGTAADRVAVISLATLFAVTYVLGVVPEGALPEPGRRGWWWIVALTLEWLALMWLSVEATYLVFALFFLYLRQLGTALGIMAVIGATMVAIGAFGLHRGFDVAGIVGPALGAGVAIVIGWGYEALQREVAQRQRLIEELTRTRDQLVVAEHAAGVVAERERLAREIHDTVSQSLSSVIMLLHAAQRSGPGTPKGGERLEQSRQAATEALAETREFIHALAPPALRNAGIGDALVRLGARTRETTGLQVEVDVPADTGILPMPVETALLRIAQGAMANVIQHAHATRVDVTLTRLDDEVILDVVDDGLGFDPAHLGPLGDASTSFGLAAMRERAASLGGRLDVESRPGHGTSVVASFGVAG</sequence>
<dbReference type="GO" id="GO:0016020">
    <property type="term" value="C:membrane"/>
    <property type="evidence" value="ECO:0007669"/>
    <property type="project" value="InterPro"/>
</dbReference>
<evidence type="ECO:0000313" key="6">
    <source>
        <dbReference type="EMBL" id="MBA4609277.1"/>
    </source>
</evidence>
<evidence type="ECO:0000256" key="1">
    <source>
        <dbReference type="ARBA" id="ARBA00022679"/>
    </source>
</evidence>
<evidence type="ECO:0000256" key="4">
    <source>
        <dbReference type="SAM" id="Phobius"/>
    </source>
</evidence>
<dbReference type="GO" id="GO:0000155">
    <property type="term" value="F:phosphorelay sensor kinase activity"/>
    <property type="evidence" value="ECO:0007669"/>
    <property type="project" value="InterPro"/>
</dbReference>
<keyword evidence="2 6" id="KW-0418">Kinase</keyword>
<proteinExistence type="predicted"/>
<accession>A0A838XHF2</accession>
<dbReference type="Pfam" id="PF07730">
    <property type="entry name" value="HisKA_3"/>
    <property type="match status" value="1"/>
</dbReference>
<evidence type="ECO:0000256" key="2">
    <source>
        <dbReference type="ARBA" id="ARBA00022777"/>
    </source>
</evidence>
<feature type="transmembrane region" description="Helical" evidence="4">
    <location>
        <begin position="57"/>
        <end position="90"/>
    </location>
</feature>
<name>A0A838XHF2_9ACTN</name>
<organism evidence="6 7">
    <name type="scientific">Aeromicrobium phoceense</name>
    <dbReference type="NCBI Taxonomy" id="2754045"/>
    <lineage>
        <taxon>Bacteria</taxon>
        <taxon>Bacillati</taxon>
        <taxon>Actinomycetota</taxon>
        <taxon>Actinomycetes</taxon>
        <taxon>Propionibacteriales</taxon>
        <taxon>Nocardioidaceae</taxon>
        <taxon>Aeromicrobium</taxon>
    </lineage>
</organism>
<dbReference type="Proteomes" id="UP000550354">
    <property type="component" value="Unassembled WGS sequence"/>
</dbReference>
<dbReference type="PROSITE" id="PS50109">
    <property type="entry name" value="HIS_KIN"/>
    <property type="match status" value="1"/>
</dbReference>
<dbReference type="PANTHER" id="PTHR24421">
    <property type="entry name" value="NITRATE/NITRITE SENSOR PROTEIN NARX-RELATED"/>
    <property type="match status" value="1"/>
</dbReference>
<evidence type="ECO:0000256" key="3">
    <source>
        <dbReference type="ARBA" id="ARBA00023012"/>
    </source>
</evidence>
<dbReference type="InterPro" id="IPR005467">
    <property type="entry name" value="His_kinase_dom"/>
</dbReference>
<keyword evidence="3" id="KW-0902">Two-component regulatory system</keyword>
<dbReference type="SMART" id="SM00387">
    <property type="entry name" value="HATPase_c"/>
    <property type="match status" value="1"/>
</dbReference>
<evidence type="ECO:0000259" key="5">
    <source>
        <dbReference type="PROSITE" id="PS50109"/>
    </source>
</evidence>
<dbReference type="InterPro" id="IPR003594">
    <property type="entry name" value="HATPase_dom"/>
</dbReference>
<gene>
    <name evidence="6" type="ORF">H1W00_12375</name>
</gene>
<dbReference type="AlphaFoldDB" id="A0A838XHF2"/>
<feature type="transmembrane region" description="Helical" evidence="4">
    <location>
        <begin position="96"/>
        <end position="115"/>
    </location>
</feature>
<feature type="transmembrane region" description="Helical" evidence="4">
    <location>
        <begin position="122"/>
        <end position="141"/>
    </location>
</feature>
<evidence type="ECO:0000313" key="7">
    <source>
        <dbReference type="Proteomes" id="UP000550354"/>
    </source>
</evidence>
<dbReference type="PIRSF" id="PIRSF037434">
    <property type="entry name" value="STHK_ChrS"/>
    <property type="match status" value="1"/>
</dbReference>
<dbReference type="EMBL" id="JACEOG010000001">
    <property type="protein sequence ID" value="MBA4609277.1"/>
    <property type="molecule type" value="Genomic_DNA"/>
</dbReference>
<dbReference type="SUPFAM" id="SSF55874">
    <property type="entry name" value="ATPase domain of HSP90 chaperone/DNA topoisomerase II/histidine kinase"/>
    <property type="match status" value="1"/>
</dbReference>
<dbReference type="InterPro" id="IPR036890">
    <property type="entry name" value="HATPase_C_sf"/>
</dbReference>
<protein>
    <submittedName>
        <fullName evidence="6">Sensor histidine kinase</fullName>
    </submittedName>
</protein>
<dbReference type="Pfam" id="PF02518">
    <property type="entry name" value="HATPase_c"/>
    <property type="match status" value="1"/>
</dbReference>
<dbReference type="InterPro" id="IPR050482">
    <property type="entry name" value="Sensor_HK_TwoCompSys"/>
</dbReference>
<dbReference type="CDD" id="cd16917">
    <property type="entry name" value="HATPase_UhpB-NarQ-NarX-like"/>
    <property type="match status" value="1"/>
</dbReference>
<dbReference type="InterPro" id="IPR017205">
    <property type="entry name" value="Sig_transdc_His_kinase_ChrS"/>
</dbReference>
<dbReference type="PANTHER" id="PTHR24421:SF62">
    <property type="entry name" value="SENSORY TRANSDUCTION HISTIDINE KINASE"/>
    <property type="match status" value="1"/>
</dbReference>
<keyword evidence="1" id="KW-0808">Transferase</keyword>
<keyword evidence="4" id="KW-1133">Transmembrane helix</keyword>
<keyword evidence="4" id="KW-0812">Transmembrane</keyword>
<dbReference type="InterPro" id="IPR011712">
    <property type="entry name" value="Sig_transdc_His_kin_sub3_dim/P"/>
</dbReference>
<reference evidence="6 7" key="1">
    <citation type="submission" date="2020-07" db="EMBL/GenBank/DDBJ databases">
        <title>Draft genome and description of Aeromicrobium phoceense strain Marseille-Q0843 isolated from healthy skin swab.</title>
        <authorList>
            <person name="Boxberger M."/>
            <person name="La Scola B."/>
        </authorList>
    </citation>
    <scope>NUCLEOTIDE SEQUENCE [LARGE SCALE GENOMIC DNA]</scope>
    <source>
        <strain evidence="6 7">Marseille-Q0843</strain>
    </source>
</reference>
<dbReference type="Gene3D" id="3.30.565.10">
    <property type="entry name" value="Histidine kinase-like ATPase, C-terminal domain"/>
    <property type="match status" value="1"/>
</dbReference>
<feature type="domain" description="Histidine kinase" evidence="5">
    <location>
        <begin position="180"/>
        <end position="379"/>
    </location>
</feature>
<dbReference type="GO" id="GO:0046983">
    <property type="term" value="F:protein dimerization activity"/>
    <property type="evidence" value="ECO:0007669"/>
    <property type="project" value="InterPro"/>
</dbReference>
<keyword evidence="4" id="KW-0472">Membrane</keyword>